<dbReference type="Pfam" id="PF04844">
    <property type="entry name" value="Ovate"/>
    <property type="match status" value="1"/>
</dbReference>
<comment type="subcellular location">
    <subcellularLocation>
        <location evidence="1 6">Nucleus</location>
    </subcellularLocation>
</comment>
<evidence type="ECO:0000256" key="4">
    <source>
        <dbReference type="ARBA" id="ARBA00023163"/>
    </source>
</evidence>
<reference evidence="9 10" key="1">
    <citation type="submission" date="2024-11" db="EMBL/GenBank/DDBJ databases">
        <title>A near-complete genome assembly of Cinchona calisaya.</title>
        <authorList>
            <person name="Lian D.C."/>
            <person name="Zhao X.W."/>
            <person name="Wei L."/>
        </authorList>
    </citation>
    <scope>NUCLEOTIDE SEQUENCE [LARGE SCALE GENOMIC DNA]</scope>
    <source>
        <tissue evidence="9">Nenye</tissue>
    </source>
</reference>
<dbReference type="InterPro" id="IPR038933">
    <property type="entry name" value="Ovate"/>
</dbReference>
<dbReference type="NCBIfam" id="TIGR01568">
    <property type="entry name" value="A_thal_3678"/>
    <property type="match status" value="1"/>
</dbReference>
<evidence type="ECO:0000259" key="8">
    <source>
        <dbReference type="PROSITE" id="PS51754"/>
    </source>
</evidence>
<feature type="region of interest" description="Disordered" evidence="7">
    <location>
        <begin position="265"/>
        <end position="291"/>
    </location>
</feature>
<evidence type="ECO:0000313" key="9">
    <source>
        <dbReference type="EMBL" id="KAL3500509.1"/>
    </source>
</evidence>
<dbReference type="PANTHER" id="PTHR33057:SF17">
    <property type="entry name" value="TRANSCRIPTION REPRESSOR OFP8"/>
    <property type="match status" value="1"/>
</dbReference>
<proteinExistence type="predicted"/>
<keyword evidence="4 6" id="KW-0804">Transcription</keyword>
<evidence type="ECO:0000313" key="10">
    <source>
        <dbReference type="Proteomes" id="UP001630127"/>
    </source>
</evidence>
<evidence type="ECO:0000256" key="2">
    <source>
        <dbReference type="ARBA" id="ARBA00022491"/>
    </source>
</evidence>
<dbReference type="EMBL" id="JBJUIK010000016">
    <property type="protein sequence ID" value="KAL3500509.1"/>
    <property type="molecule type" value="Genomic_DNA"/>
</dbReference>
<evidence type="ECO:0000256" key="3">
    <source>
        <dbReference type="ARBA" id="ARBA00023015"/>
    </source>
</evidence>
<dbReference type="InterPro" id="IPR006458">
    <property type="entry name" value="Ovate_C"/>
</dbReference>
<keyword evidence="2 6" id="KW-0678">Repressor</keyword>
<accession>A0ABD2Y413</accession>
<dbReference type="PROSITE" id="PS51754">
    <property type="entry name" value="OVATE"/>
    <property type="match status" value="1"/>
</dbReference>
<protein>
    <recommendedName>
        <fullName evidence="6">Transcription repressor</fullName>
    </recommendedName>
    <alternativeName>
        <fullName evidence="6">Ovate family protein</fullName>
    </alternativeName>
</protein>
<feature type="region of interest" description="Disordered" evidence="7">
    <location>
        <begin position="43"/>
        <end position="83"/>
    </location>
</feature>
<dbReference type="Proteomes" id="UP001630127">
    <property type="component" value="Unassembled WGS sequence"/>
</dbReference>
<evidence type="ECO:0000256" key="1">
    <source>
        <dbReference type="ARBA" id="ARBA00004123"/>
    </source>
</evidence>
<keyword evidence="10" id="KW-1185">Reference proteome</keyword>
<gene>
    <name evidence="9" type="ORF">ACH5RR_039602</name>
</gene>
<name>A0ABD2Y413_9GENT</name>
<keyword evidence="3 6" id="KW-0805">Transcription regulation</keyword>
<dbReference type="PANTHER" id="PTHR33057">
    <property type="entry name" value="TRANSCRIPTION REPRESSOR OFP7-RELATED"/>
    <property type="match status" value="1"/>
</dbReference>
<organism evidence="9 10">
    <name type="scientific">Cinchona calisaya</name>
    <dbReference type="NCBI Taxonomy" id="153742"/>
    <lineage>
        <taxon>Eukaryota</taxon>
        <taxon>Viridiplantae</taxon>
        <taxon>Streptophyta</taxon>
        <taxon>Embryophyta</taxon>
        <taxon>Tracheophyta</taxon>
        <taxon>Spermatophyta</taxon>
        <taxon>Magnoliopsida</taxon>
        <taxon>eudicotyledons</taxon>
        <taxon>Gunneridae</taxon>
        <taxon>Pentapetalae</taxon>
        <taxon>asterids</taxon>
        <taxon>lamiids</taxon>
        <taxon>Gentianales</taxon>
        <taxon>Rubiaceae</taxon>
        <taxon>Cinchonoideae</taxon>
        <taxon>Cinchoneae</taxon>
        <taxon>Cinchona</taxon>
    </lineage>
</organism>
<feature type="compositionally biased region" description="Basic residues" evidence="7">
    <location>
        <begin position="265"/>
        <end position="283"/>
    </location>
</feature>
<comment type="function">
    <text evidence="6">Transcriptional repressor that regulates multiple aspects of plant growth and development.</text>
</comment>
<evidence type="ECO:0000256" key="7">
    <source>
        <dbReference type="SAM" id="MobiDB-lite"/>
    </source>
</evidence>
<dbReference type="GO" id="GO:0045892">
    <property type="term" value="P:negative regulation of DNA-templated transcription"/>
    <property type="evidence" value="ECO:0007669"/>
    <property type="project" value="UniProtKB-UniRule"/>
</dbReference>
<evidence type="ECO:0000256" key="5">
    <source>
        <dbReference type="ARBA" id="ARBA00023242"/>
    </source>
</evidence>
<dbReference type="AlphaFoldDB" id="A0ABD2Y413"/>
<evidence type="ECO:0000256" key="6">
    <source>
        <dbReference type="RuleBase" id="RU367028"/>
    </source>
</evidence>
<feature type="compositionally biased region" description="Basic and acidic residues" evidence="7">
    <location>
        <begin position="64"/>
        <end position="78"/>
    </location>
</feature>
<comment type="caution">
    <text evidence="9">The sequence shown here is derived from an EMBL/GenBank/DDBJ whole genome shotgun (WGS) entry which is preliminary data.</text>
</comment>
<keyword evidence="5 6" id="KW-0539">Nucleus</keyword>
<dbReference type="GO" id="GO:0005634">
    <property type="term" value="C:nucleus"/>
    <property type="evidence" value="ECO:0007669"/>
    <property type="project" value="UniProtKB-SubCell"/>
</dbReference>
<sequence>MDQHHFANRVSRFFPSSFTSCQFRSVPDVAHSSIPITKTTKILHPDLQPPKPFSQGSKNPSMIKPKEPKNTQENDKKMSQNYPKKSLCLGSAAEGRRCPPVTPVSVIIASTKKERSAKETKIINKSSISSSNSGRWFSSDDEKADQFDGKSDTFFSLSSGSSESFRINTAKCINVKRFDNKMSNELGRCSSTLSTYSVNTALSQCSQKTTKCRRETTGKDNKKWQRREIGNDDFVIHDEILKGCRVSEGSTELYYNYFGSHRRRKTTKPRHKTVKNNHRRSRKGGINFSSGFEDGRVEDSYAVEKSSSDPYNDFRTSIVEMIIEKQIFGVMDLEKLLDCFLSLNSPCHHRVILEVFKEICDTLFAY</sequence>
<feature type="domain" description="OVATE" evidence="8">
    <location>
        <begin position="303"/>
        <end position="362"/>
    </location>
</feature>